<protein>
    <submittedName>
        <fullName evidence="2">Uncharacterized protein</fullName>
    </submittedName>
</protein>
<gene>
    <name evidence="2" type="ORF">ATJ93_1331</name>
</gene>
<evidence type="ECO:0000313" key="2">
    <source>
        <dbReference type="EMBL" id="RKD98325.1"/>
    </source>
</evidence>
<evidence type="ECO:0000256" key="1">
    <source>
        <dbReference type="SAM" id="Phobius"/>
    </source>
</evidence>
<comment type="caution">
    <text evidence="2">The sequence shown here is derived from an EMBL/GenBank/DDBJ whole genome shotgun (WGS) entry which is preliminary data.</text>
</comment>
<name>A0A3R7GYX0_9EURY</name>
<organism evidence="2 3">
    <name type="scientific">Halopiger aswanensis</name>
    <dbReference type="NCBI Taxonomy" id="148449"/>
    <lineage>
        <taxon>Archaea</taxon>
        <taxon>Methanobacteriati</taxon>
        <taxon>Methanobacteriota</taxon>
        <taxon>Stenosarchaea group</taxon>
        <taxon>Halobacteria</taxon>
        <taxon>Halobacteriales</taxon>
        <taxon>Natrialbaceae</taxon>
        <taxon>Halopiger</taxon>
    </lineage>
</organism>
<feature type="transmembrane region" description="Helical" evidence="1">
    <location>
        <begin position="12"/>
        <end position="38"/>
    </location>
</feature>
<dbReference type="Proteomes" id="UP000283805">
    <property type="component" value="Unassembled WGS sequence"/>
</dbReference>
<sequence>MAETHKHSRRLTGIEIVIGGLLAGLVGGVGMGLVLLLGPDVFEILGALLGSSTLAAGWIVHLSVSMIFGIAFAVVVSRRSVRQFVASFDEYVVAGIAFGTGVGLIAGGLILPAAVAQAGVGALPLPFLPLPGLAAELLGAALFAVGHLVYGLLVGVTFATISGAVPRRLADRTPIHN</sequence>
<feature type="transmembrane region" description="Helical" evidence="1">
    <location>
        <begin position="137"/>
        <end position="165"/>
    </location>
</feature>
<proteinExistence type="predicted"/>
<feature type="transmembrane region" description="Helical" evidence="1">
    <location>
        <begin position="88"/>
        <end position="117"/>
    </location>
</feature>
<dbReference type="EMBL" id="RAPO01000001">
    <property type="protein sequence ID" value="RKD98325.1"/>
    <property type="molecule type" value="Genomic_DNA"/>
</dbReference>
<accession>A0A3R7GYX0</accession>
<keyword evidence="3" id="KW-1185">Reference proteome</keyword>
<dbReference type="AlphaFoldDB" id="A0A3R7GYX0"/>
<keyword evidence="1" id="KW-0472">Membrane</keyword>
<keyword evidence="1" id="KW-0812">Transmembrane</keyword>
<dbReference type="RefSeq" id="WP_120243763.1">
    <property type="nucleotide sequence ID" value="NZ_RAPO01000001.1"/>
</dbReference>
<reference evidence="2 3" key="1">
    <citation type="submission" date="2018-09" db="EMBL/GenBank/DDBJ databases">
        <title>Genomic Encyclopedia of Archaeal and Bacterial Type Strains, Phase II (KMG-II): from individual species to whole genera.</title>
        <authorList>
            <person name="Goeker M."/>
        </authorList>
    </citation>
    <scope>NUCLEOTIDE SEQUENCE [LARGE SCALE GENOMIC DNA]</scope>
    <source>
        <strain evidence="2 3">DSM 13151</strain>
    </source>
</reference>
<feature type="transmembrane region" description="Helical" evidence="1">
    <location>
        <begin position="58"/>
        <end position="76"/>
    </location>
</feature>
<evidence type="ECO:0000313" key="3">
    <source>
        <dbReference type="Proteomes" id="UP000283805"/>
    </source>
</evidence>
<keyword evidence="1" id="KW-1133">Transmembrane helix</keyword>